<organism evidence="2 3">
    <name type="scientific">Candidatus Rhabdochlamydia oedothoracis</name>
    <dbReference type="NCBI Taxonomy" id="2720720"/>
    <lineage>
        <taxon>Bacteria</taxon>
        <taxon>Pseudomonadati</taxon>
        <taxon>Chlamydiota</taxon>
        <taxon>Chlamydiia</taxon>
        <taxon>Parachlamydiales</taxon>
        <taxon>Candidatus Rhabdochlamydiaceae</taxon>
        <taxon>Candidatus Rhabdochlamydia</taxon>
    </lineage>
</organism>
<dbReference type="Proteomes" id="UP000826014">
    <property type="component" value="Chromosome"/>
</dbReference>
<proteinExistence type="predicted"/>
<evidence type="ECO:0000259" key="1">
    <source>
        <dbReference type="Pfam" id="PF13808"/>
    </source>
</evidence>
<sequence length="147" mass="16583">MNKKRLPPRHIQKHSGVTPQPDLKLIQTLDTITDPRGASCNFIHPLITILFITIVCSLCGADDWEAIVLQAHSIKEWLNQFVDMTNGVLCIRTFKRVFSILDPSEFEKIQQTLSDFIKEKKSGEIVSFDGKTMQGTSYSGKGQSFQV</sequence>
<reference evidence="2 3" key="1">
    <citation type="journal article" date="2022" name="bioRxiv">
        <title>Ecology and evolution of chlamydial symbionts of arthropods.</title>
        <authorList>
            <person name="Halter T."/>
            <person name="Koestlbacher S."/>
            <person name="Collingro A."/>
            <person name="Sixt B.S."/>
            <person name="Toenshoff E.R."/>
            <person name="Hendrickx F."/>
            <person name="Kostanjsek R."/>
            <person name="Horn M."/>
        </authorList>
    </citation>
    <scope>NUCLEOTIDE SEQUENCE [LARGE SCALE GENOMIC DNA]</scope>
    <source>
        <strain evidence="2">W744xW776</strain>
    </source>
</reference>
<dbReference type="RefSeq" id="WP_215217805.1">
    <property type="nucleotide sequence ID" value="NZ_CP075587.1"/>
</dbReference>
<accession>A0ABX8V8S4</accession>
<dbReference type="InterPro" id="IPR051698">
    <property type="entry name" value="Transposase_11-like"/>
</dbReference>
<dbReference type="PANTHER" id="PTHR30298">
    <property type="entry name" value="H REPEAT-ASSOCIATED PREDICTED TRANSPOSASE"/>
    <property type="match status" value="1"/>
</dbReference>
<dbReference type="PANTHER" id="PTHR30298:SF0">
    <property type="entry name" value="PROTEIN YBFL-RELATED"/>
    <property type="match status" value="1"/>
</dbReference>
<evidence type="ECO:0000313" key="2">
    <source>
        <dbReference type="EMBL" id="QYF49435.1"/>
    </source>
</evidence>
<gene>
    <name evidence="2" type="ORF">RHABOEDO_001777</name>
</gene>
<protein>
    <submittedName>
        <fullName evidence="2">DDE_Tnp_1-associated</fullName>
    </submittedName>
</protein>
<feature type="domain" description="H repeat-associated protein N-terminal" evidence="1">
    <location>
        <begin position="27"/>
        <end position="109"/>
    </location>
</feature>
<evidence type="ECO:0000313" key="3">
    <source>
        <dbReference type="Proteomes" id="UP000826014"/>
    </source>
</evidence>
<keyword evidence="3" id="KW-1185">Reference proteome</keyword>
<dbReference type="InterPro" id="IPR032806">
    <property type="entry name" value="YbfD_N"/>
</dbReference>
<dbReference type="InterPro" id="IPR047647">
    <property type="entry name" value="ISAs1_transpos"/>
</dbReference>
<dbReference type="NCBIfam" id="NF033564">
    <property type="entry name" value="transpos_ISAs1"/>
    <property type="match status" value="1"/>
</dbReference>
<name>A0ABX8V8S4_9BACT</name>
<dbReference type="EMBL" id="CP075587">
    <property type="protein sequence ID" value="QYF49435.1"/>
    <property type="molecule type" value="Genomic_DNA"/>
</dbReference>
<dbReference type="Pfam" id="PF13808">
    <property type="entry name" value="DDE_Tnp_1_assoc"/>
    <property type="match status" value="1"/>
</dbReference>